<dbReference type="Gene3D" id="3.40.50.1700">
    <property type="entry name" value="Glycoside hydrolase family 3 C-terminal domain"/>
    <property type="match status" value="1"/>
</dbReference>
<dbReference type="InterPro" id="IPR036881">
    <property type="entry name" value="Glyco_hydro_3_C_sf"/>
</dbReference>
<evidence type="ECO:0000259" key="3">
    <source>
        <dbReference type="Pfam" id="PF01915"/>
    </source>
</evidence>
<organism evidence="4 5">
    <name type="scientific">Faecalibacterium wellingii</name>
    <dbReference type="NCBI Taxonomy" id="2929491"/>
    <lineage>
        <taxon>Bacteria</taxon>
        <taxon>Bacillati</taxon>
        <taxon>Bacillota</taxon>
        <taxon>Clostridia</taxon>
        <taxon>Eubacteriales</taxon>
        <taxon>Oscillospiraceae</taxon>
        <taxon>Faecalibacterium</taxon>
    </lineage>
</organism>
<comment type="similarity">
    <text evidence="1">Belongs to the glycosyl hydrolase 3 family.</text>
</comment>
<reference evidence="4 5" key="1">
    <citation type="submission" date="2023-10" db="EMBL/GenBank/DDBJ databases">
        <title>Host Genetic Regulation of Human Gut Microbial Structural Variation.</title>
        <authorList>
            <person name="Harmsen H.J.M."/>
        </authorList>
    </citation>
    <scope>NUCLEOTIDE SEQUENCE [LARGE SCALE GENOMIC DNA]</scope>
    <source>
        <strain evidence="4 5">HTF-F</strain>
    </source>
</reference>
<dbReference type="PANTHER" id="PTHR42715:SF10">
    <property type="entry name" value="BETA-GLUCOSIDASE"/>
    <property type="match status" value="1"/>
</dbReference>
<dbReference type="Pfam" id="PF01915">
    <property type="entry name" value="Glyco_hydro_3_C"/>
    <property type="match status" value="1"/>
</dbReference>
<evidence type="ECO:0000313" key="4">
    <source>
        <dbReference type="EMBL" id="MDU8689538.1"/>
    </source>
</evidence>
<dbReference type="EMBL" id="JAWHPR010000007">
    <property type="protein sequence ID" value="MDU8689538.1"/>
    <property type="molecule type" value="Genomic_DNA"/>
</dbReference>
<feature type="domain" description="Glycoside hydrolase family 3 C-terminal" evidence="3">
    <location>
        <begin position="90"/>
        <end position="229"/>
    </location>
</feature>
<evidence type="ECO:0000256" key="1">
    <source>
        <dbReference type="ARBA" id="ARBA00005336"/>
    </source>
</evidence>
<sequence length="263" mass="28113">MNTKKPKVRLWSVLTALTAILTIAAIVGNMIANQYATTLNVALNASTYKIIKGDTTEDTEYFKAGFTSDEEREAYEAELCATVEAEGAALLKNDNAALPLAGSAKVSLFGHGSVDLMYGGTGSGSVDTSKAPNLKEALEAQGIQVNQTLWDLYKSDSMMTNYSRVTPASISDTLEANTQYAVNEAPWSALSSAESSFAEYGDAAIVVFSRSGGEGADLPSGAKMKEIQAVNACRRDAVAKGMKLEEAMDKWQTMDQLPAEYRS</sequence>
<gene>
    <name evidence="4" type="ORF">RX402_12460</name>
</gene>
<dbReference type="InterPro" id="IPR002772">
    <property type="entry name" value="Glyco_hydro_3_C"/>
</dbReference>
<evidence type="ECO:0000313" key="5">
    <source>
        <dbReference type="Proteomes" id="UP001263246"/>
    </source>
</evidence>
<dbReference type="InterPro" id="IPR050288">
    <property type="entry name" value="Cellulose_deg_GH3"/>
</dbReference>
<dbReference type="PANTHER" id="PTHR42715">
    <property type="entry name" value="BETA-GLUCOSIDASE"/>
    <property type="match status" value="1"/>
</dbReference>
<proteinExistence type="inferred from homology"/>
<dbReference type="Proteomes" id="UP001263246">
    <property type="component" value="Unassembled WGS sequence"/>
</dbReference>
<name>A0ABU3U1T7_9FIRM</name>
<keyword evidence="5" id="KW-1185">Reference proteome</keyword>
<accession>A0ABU3U1T7</accession>
<evidence type="ECO:0000256" key="2">
    <source>
        <dbReference type="ARBA" id="ARBA00022801"/>
    </source>
</evidence>
<protein>
    <submittedName>
        <fullName evidence="4">Glycoside hydrolase family 3 C-terminal domain-containing protein</fullName>
    </submittedName>
</protein>
<dbReference type="RefSeq" id="WP_249237950.1">
    <property type="nucleotide sequence ID" value="NZ_CP094473.1"/>
</dbReference>
<keyword evidence="2 4" id="KW-0378">Hydrolase</keyword>
<comment type="caution">
    <text evidence="4">The sequence shown here is derived from an EMBL/GenBank/DDBJ whole genome shotgun (WGS) entry which is preliminary data.</text>
</comment>
<dbReference type="GO" id="GO:0016787">
    <property type="term" value="F:hydrolase activity"/>
    <property type="evidence" value="ECO:0007669"/>
    <property type="project" value="UniProtKB-KW"/>
</dbReference>